<proteinExistence type="predicted"/>
<keyword evidence="5 12" id="KW-0812">Transmembrane</keyword>
<evidence type="ECO:0000256" key="3">
    <source>
        <dbReference type="ARBA" id="ARBA00022448"/>
    </source>
</evidence>
<accession>A0A1F6CS28</accession>
<keyword evidence="3" id="KW-0813">Transport</keyword>
<dbReference type="GO" id="GO:0009916">
    <property type="term" value="F:alternative oxidase activity"/>
    <property type="evidence" value="ECO:0007669"/>
    <property type="project" value="InterPro"/>
</dbReference>
<evidence type="ECO:0000256" key="2">
    <source>
        <dbReference type="ARBA" id="ARBA00004370"/>
    </source>
</evidence>
<evidence type="ECO:0000256" key="6">
    <source>
        <dbReference type="ARBA" id="ARBA00022723"/>
    </source>
</evidence>
<keyword evidence="6" id="KW-0479">Metal-binding</keyword>
<organism evidence="13 14">
    <name type="scientific">Candidatus Kaiserbacteria bacterium RIFCSPHIGHO2_01_FULL_54_36b</name>
    <dbReference type="NCBI Taxonomy" id="1798483"/>
    <lineage>
        <taxon>Bacteria</taxon>
        <taxon>Candidatus Kaiseribacteriota</taxon>
    </lineage>
</organism>
<comment type="subcellular location">
    <subcellularLocation>
        <location evidence="2">Membrane</location>
    </subcellularLocation>
</comment>
<dbReference type="GO" id="GO:0016020">
    <property type="term" value="C:membrane"/>
    <property type="evidence" value="ECO:0007669"/>
    <property type="project" value="UniProtKB-SubCell"/>
</dbReference>
<dbReference type="InterPro" id="IPR038659">
    <property type="entry name" value="AOX_sf"/>
</dbReference>
<evidence type="ECO:0000256" key="4">
    <source>
        <dbReference type="ARBA" id="ARBA00022660"/>
    </source>
</evidence>
<gene>
    <name evidence="13" type="ORF">A2704_06770</name>
</gene>
<evidence type="ECO:0000256" key="9">
    <source>
        <dbReference type="ARBA" id="ARBA00023002"/>
    </source>
</evidence>
<dbReference type="EMBL" id="MFKW01000009">
    <property type="protein sequence ID" value="OGG51890.1"/>
    <property type="molecule type" value="Genomic_DNA"/>
</dbReference>
<evidence type="ECO:0000313" key="14">
    <source>
        <dbReference type="Proteomes" id="UP000176445"/>
    </source>
</evidence>
<feature type="transmembrane region" description="Helical" evidence="12">
    <location>
        <begin position="35"/>
        <end position="52"/>
    </location>
</feature>
<evidence type="ECO:0000313" key="13">
    <source>
        <dbReference type="EMBL" id="OGG51890.1"/>
    </source>
</evidence>
<dbReference type="Proteomes" id="UP000176445">
    <property type="component" value="Unassembled WGS sequence"/>
</dbReference>
<evidence type="ECO:0000256" key="11">
    <source>
        <dbReference type="ARBA" id="ARBA00023136"/>
    </source>
</evidence>
<evidence type="ECO:0000256" key="10">
    <source>
        <dbReference type="ARBA" id="ARBA00023004"/>
    </source>
</evidence>
<feature type="transmembrane region" description="Helical" evidence="12">
    <location>
        <begin position="72"/>
        <end position="88"/>
    </location>
</feature>
<evidence type="ECO:0008006" key="15">
    <source>
        <dbReference type="Google" id="ProtNLM"/>
    </source>
</evidence>
<comment type="caution">
    <text evidence="13">The sequence shown here is derived from an EMBL/GenBank/DDBJ whole genome shotgun (WGS) entry which is preliminary data.</text>
</comment>
<keyword evidence="4" id="KW-0679">Respiratory chain</keyword>
<dbReference type="Pfam" id="PF01786">
    <property type="entry name" value="AOX"/>
    <property type="match status" value="1"/>
</dbReference>
<reference evidence="13 14" key="1">
    <citation type="journal article" date="2016" name="Nat. Commun.">
        <title>Thousands of microbial genomes shed light on interconnected biogeochemical processes in an aquifer system.</title>
        <authorList>
            <person name="Anantharaman K."/>
            <person name="Brown C.T."/>
            <person name="Hug L.A."/>
            <person name="Sharon I."/>
            <person name="Castelle C.J."/>
            <person name="Probst A.J."/>
            <person name="Thomas B.C."/>
            <person name="Singh A."/>
            <person name="Wilkins M.J."/>
            <person name="Karaoz U."/>
            <person name="Brodie E.L."/>
            <person name="Williams K.H."/>
            <person name="Hubbard S.S."/>
            <person name="Banfield J.F."/>
        </authorList>
    </citation>
    <scope>NUCLEOTIDE SEQUENCE [LARGE SCALE GENOMIC DNA]</scope>
</reference>
<evidence type="ECO:0000256" key="12">
    <source>
        <dbReference type="SAM" id="Phobius"/>
    </source>
</evidence>
<protein>
    <recommendedName>
        <fullName evidence="15">Rubrerythrin diiron-binding domain-containing protein</fullName>
    </recommendedName>
</protein>
<comment type="cofactor">
    <cofactor evidence="1">
        <name>Fe cation</name>
        <dbReference type="ChEBI" id="CHEBI:24875"/>
    </cofactor>
</comment>
<dbReference type="InterPro" id="IPR002680">
    <property type="entry name" value="AOX"/>
</dbReference>
<evidence type="ECO:0000256" key="7">
    <source>
        <dbReference type="ARBA" id="ARBA00022982"/>
    </source>
</evidence>
<keyword evidence="11 12" id="KW-0472">Membrane</keyword>
<name>A0A1F6CS28_9BACT</name>
<dbReference type="GO" id="GO:0046872">
    <property type="term" value="F:metal ion binding"/>
    <property type="evidence" value="ECO:0007669"/>
    <property type="project" value="UniProtKB-KW"/>
</dbReference>
<keyword evidence="8 12" id="KW-1133">Transmembrane helix</keyword>
<keyword evidence="9" id="KW-0560">Oxidoreductase</keyword>
<dbReference type="Gene3D" id="1.20.1260.140">
    <property type="entry name" value="Alternative oxidase"/>
    <property type="match status" value="1"/>
</dbReference>
<evidence type="ECO:0000256" key="1">
    <source>
        <dbReference type="ARBA" id="ARBA00001962"/>
    </source>
</evidence>
<evidence type="ECO:0000256" key="5">
    <source>
        <dbReference type="ARBA" id="ARBA00022692"/>
    </source>
</evidence>
<keyword evidence="10" id="KW-0408">Iron</keyword>
<sequence length="234" mass="27383">MSDEKVEYEALIESLNDDEARRAYGAPFDYYRPTLLPRLLGGFLISIGDLIYGRAPSYQKFRAIEVIARVPYHSWASAAFTLLTLFYADERRALRLSTVARFAEFASANETMHVVVVSNLAHAREHAGFLRHTLVPVCFGFFYFWSTYLLYLIHPRWSLELNYLFEDHAFRQYSLFLSRESEALKTRAIESDYLAAYGRHPRSQYEFFRALRNDELVHRNRSVREIEMHCARGA</sequence>
<feature type="transmembrane region" description="Helical" evidence="12">
    <location>
        <begin position="134"/>
        <end position="153"/>
    </location>
</feature>
<keyword evidence="7" id="KW-0249">Electron transport</keyword>
<dbReference type="AlphaFoldDB" id="A0A1F6CS28"/>
<evidence type="ECO:0000256" key="8">
    <source>
        <dbReference type="ARBA" id="ARBA00022989"/>
    </source>
</evidence>